<sequence length="133" mass="14553">MKTNELVNGDADQQQSHSSALSLCCSQHLEGARQGGTDKARRPMSRHQPSHNTTDTNPSSVPLPPDCHKSGKASQQDQREGQTEKSKNNSCTPPTRQGGATNYSLWTVEAFDINICKPRGLNTLKMNIKPIIL</sequence>
<dbReference type="Proteomes" id="UP001482620">
    <property type="component" value="Unassembled WGS sequence"/>
</dbReference>
<organism evidence="2 3">
    <name type="scientific">Ilyodon furcidens</name>
    <name type="common">goldbreast splitfin</name>
    <dbReference type="NCBI Taxonomy" id="33524"/>
    <lineage>
        <taxon>Eukaryota</taxon>
        <taxon>Metazoa</taxon>
        <taxon>Chordata</taxon>
        <taxon>Craniata</taxon>
        <taxon>Vertebrata</taxon>
        <taxon>Euteleostomi</taxon>
        <taxon>Actinopterygii</taxon>
        <taxon>Neopterygii</taxon>
        <taxon>Teleostei</taxon>
        <taxon>Neoteleostei</taxon>
        <taxon>Acanthomorphata</taxon>
        <taxon>Ovalentaria</taxon>
        <taxon>Atherinomorphae</taxon>
        <taxon>Cyprinodontiformes</taxon>
        <taxon>Goodeidae</taxon>
        <taxon>Ilyodon</taxon>
    </lineage>
</organism>
<accession>A0ABV0SN46</accession>
<feature type="region of interest" description="Disordered" evidence="1">
    <location>
        <begin position="1"/>
        <end position="100"/>
    </location>
</feature>
<feature type="compositionally biased region" description="Polar residues" evidence="1">
    <location>
        <begin position="88"/>
        <end position="100"/>
    </location>
</feature>
<dbReference type="EMBL" id="JAHRIQ010000632">
    <property type="protein sequence ID" value="MEQ2220792.1"/>
    <property type="molecule type" value="Genomic_DNA"/>
</dbReference>
<evidence type="ECO:0000256" key="1">
    <source>
        <dbReference type="SAM" id="MobiDB-lite"/>
    </source>
</evidence>
<name>A0ABV0SN46_9TELE</name>
<evidence type="ECO:0000313" key="3">
    <source>
        <dbReference type="Proteomes" id="UP001482620"/>
    </source>
</evidence>
<comment type="caution">
    <text evidence="2">The sequence shown here is derived from an EMBL/GenBank/DDBJ whole genome shotgun (WGS) entry which is preliminary data.</text>
</comment>
<protein>
    <recommendedName>
        <fullName evidence="4">Prolactin receptor</fullName>
    </recommendedName>
</protein>
<feature type="compositionally biased region" description="Polar residues" evidence="1">
    <location>
        <begin position="1"/>
        <end position="25"/>
    </location>
</feature>
<evidence type="ECO:0008006" key="4">
    <source>
        <dbReference type="Google" id="ProtNLM"/>
    </source>
</evidence>
<reference evidence="2 3" key="1">
    <citation type="submission" date="2021-06" db="EMBL/GenBank/DDBJ databases">
        <authorList>
            <person name="Palmer J.M."/>
        </authorList>
    </citation>
    <scope>NUCLEOTIDE SEQUENCE [LARGE SCALE GENOMIC DNA]</scope>
    <source>
        <strain evidence="3">if_2019</strain>
        <tissue evidence="2">Muscle</tissue>
    </source>
</reference>
<feature type="compositionally biased region" description="Polar residues" evidence="1">
    <location>
        <begin position="50"/>
        <end position="60"/>
    </location>
</feature>
<gene>
    <name evidence="2" type="ORF">ILYODFUR_009147</name>
</gene>
<proteinExistence type="predicted"/>
<keyword evidence="3" id="KW-1185">Reference proteome</keyword>
<feature type="compositionally biased region" description="Basic and acidic residues" evidence="1">
    <location>
        <begin position="77"/>
        <end position="87"/>
    </location>
</feature>
<evidence type="ECO:0000313" key="2">
    <source>
        <dbReference type="EMBL" id="MEQ2220792.1"/>
    </source>
</evidence>